<dbReference type="InterPro" id="IPR041071">
    <property type="entry name" value="DAHP_snth_FXD"/>
</dbReference>
<dbReference type="SUPFAM" id="SSF51569">
    <property type="entry name" value="Aldolase"/>
    <property type="match status" value="1"/>
</dbReference>
<keyword evidence="5" id="KW-1185">Reference proteome</keyword>
<dbReference type="GO" id="GO:0003849">
    <property type="term" value="F:3-deoxy-7-phosphoheptulonate synthase activity"/>
    <property type="evidence" value="ECO:0007669"/>
    <property type="project" value="UniProtKB-EC"/>
</dbReference>
<feature type="domain" description="DAHP synthase ferredoxin-like" evidence="3">
    <location>
        <begin position="1"/>
        <end position="66"/>
    </location>
</feature>
<dbReference type="NCBIfam" id="NF009239">
    <property type="entry name" value="PRK12595.1"/>
    <property type="match status" value="1"/>
</dbReference>
<dbReference type="EMBL" id="JBHSPH010000002">
    <property type="protein sequence ID" value="MFC5862671.1"/>
    <property type="molecule type" value="Genomic_DNA"/>
</dbReference>
<evidence type="ECO:0000256" key="1">
    <source>
        <dbReference type="ARBA" id="ARBA00022679"/>
    </source>
</evidence>
<comment type="caution">
    <text evidence="4">The sequence shown here is derived from an EMBL/GenBank/DDBJ whole genome shotgun (WGS) entry which is preliminary data.</text>
</comment>
<dbReference type="NCBIfam" id="TIGR01361">
    <property type="entry name" value="DAHP_synth_Bsub"/>
    <property type="match status" value="1"/>
</dbReference>
<dbReference type="InterPro" id="IPR013785">
    <property type="entry name" value="Aldolase_TIM"/>
</dbReference>
<gene>
    <name evidence="4" type="primary">aroF</name>
    <name evidence="4" type="ORF">ACFPT7_10250</name>
</gene>
<dbReference type="RefSeq" id="WP_263336375.1">
    <property type="nucleotide sequence ID" value="NZ_JAGSYH010000003.1"/>
</dbReference>
<name>A0ABW1EEG4_9BACT</name>
<evidence type="ECO:0000313" key="4">
    <source>
        <dbReference type="EMBL" id="MFC5862671.1"/>
    </source>
</evidence>
<proteinExistence type="predicted"/>
<dbReference type="NCBIfam" id="NF006421">
    <property type="entry name" value="PRK08673.1"/>
    <property type="match status" value="1"/>
</dbReference>
<accession>A0ABW1EEG4</accession>
<protein>
    <submittedName>
        <fullName evidence="4">3-deoxy-7-phosphoheptulonate synthase</fullName>
        <ecNumber evidence="4">2.5.1.54</ecNumber>
    </submittedName>
</protein>
<dbReference type="InterPro" id="IPR052899">
    <property type="entry name" value="Class-I_DAHP_synthase"/>
</dbReference>
<dbReference type="EC" id="2.5.1.54" evidence="4"/>
<feature type="domain" description="DAHP synthetase I/KDSA" evidence="2">
    <location>
        <begin position="83"/>
        <end position="329"/>
    </location>
</feature>
<dbReference type="Gene3D" id="3.30.70.1140">
    <property type="entry name" value="Phospho-2-dehydro-3-deoxyheptonate aldolase, domain 1"/>
    <property type="match status" value="1"/>
</dbReference>
<dbReference type="PANTHER" id="PTHR43018">
    <property type="entry name" value="PHOSPHO-2-DEHYDRO-3-DEOXYHEPTONATE ALDOLASE"/>
    <property type="match status" value="1"/>
</dbReference>
<dbReference type="Proteomes" id="UP001596091">
    <property type="component" value="Unassembled WGS sequence"/>
</dbReference>
<reference evidence="5" key="1">
    <citation type="journal article" date="2019" name="Int. J. Syst. Evol. Microbiol.">
        <title>The Global Catalogue of Microorganisms (GCM) 10K type strain sequencing project: providing services to taxonomists for standard genome sequencing and annotation.</title>
        <authorList>
            <consortium name="The Broad Institute Genomics Platform"/>
            <consortium name="The Broad Institute Genome Sequencing Center for Infectious Disease"/>
            <person name="Wu L."/>
            <person name="Ma J."/>
        </authorList>
    </citation>
    <scope>NUCLEOTIDE SEQUENCE [LARGE SCALE GENOMIC DNA]</scope>
    <source>
        <strain evidence="5">JCM 4087</strain>
    </source>
</reference>
<dbReference type="Pfam" id="PF18152">
    <property type="entry name" value="DAHP_snth_FXD"/>
    <property type="match status" value="1"/>
</dbReference>
<sequence length="350" mass="37811">MIVAMVELATEEQIDNVIEKMVEAGVNVHRTTGATQTILAGVGPTASIDIEEYKLLPGVLSVHRISSPYKLAGRAWRPEGSVIEFNHGVKIGGEEIPIMAGPCSIENKEQIFLTAKQVKEAGASFLRGGAFKPRSSPYAFQGMGIPGLKLMREAADEYGLLAISEVMEISQIEPMLPYIDCFQVGARNMQNFNLLRELGKVRKPVMLKRGISATIEEWLLSSEYILAGGNYDVILCERGIRTYETYTRNTMDISAIPVIKKLSHLPIIGDPSHGTGRRDMVPALARAAVAAGADGIIVEVHPNPDKALSDGAQTLFPEQFAQLVTELKRVAQAIGRSVYAPTGAPVATGA</sequence>
<evidence type="ECO:0000259" key="2">
    <source>
        <dbReference type="Pfam" id="PF00793"/>
    </source>
</evidence>
<dbReference type="Gene3D" id="3.20.20.70">
    <property type="entry name" value="Aldolase class I"/>
    <property type="match status" value="1"/>
</dbReference>
<dbReference type="Pfam" id="PF00793">
    <property type="entry name" value="DAHP_synth_1"/>
    <property type="match status" value="1"/>
</dbReference>
<keyword evidence="1 4" id="KW-0808">Transferase</keyword>
<evidence type="ECO:0000313" key="5">
    <source>
        <dbReference type="Proteomes" id="UP001596091"/>
    </source>
</evidence>
<evidence type="ECO:0000259" key="3">
    <source>
        <dbReference type="Pfam" id="PF18152"/>
    </source>
</evidence>
<organism evidence="4 5">
    <name type="scientific">Acidicapsa dinghuensis</name>
    <dbReference type="NCBI Taxonomy" id="2218256"/>
    <lineage>
        <taxon>Bacteria</taxon>
        <taxon>Pseudomonadati</taxon>
        <taxon>Acidobacteriota</taxon>
        <taxon>Terriglobia</taxon>
        <taxon>Terriglobales</taxon>
        <taxon>Acidobacteriaceae</taxon>
        <taxon>Acidicapsa</taxon>
    </lineage>
</organism>
<dbReference type="InterPro" id="IPR006268">
    <property type="entry name" value="DAHP_syn_2"/>
</dbReference>
<dbReference type="PANTHER" id="PTHR43018:SF2">
    <property type="entry name" value="PHOSPHO-2-DEHYDRO-3-DEOXYHEPTONATE ALDOLASE"/>
    <property type="match status" value="1"/>
</dbReference>
<dbReference type="InterPro" id="IPR006218">
    <property type="entry name" value="DAHP1/KDSA"/>
</dbReference>